<feature type="domain" description="ChrR-like cupin" evidence="2">
    <location>
        <begin position="109"/>
        <end position="199"/>
    </location>
</feature>
<dbReference type="InterPro" id="IPR011051">
    <property type="entry name" value="RmlC_Cupin_sf"/>
</dbReference>
<keyword evidence="1" id="KW-1133">Transmembrane helix</keyword>
<reference evidence="4" key="1">
    <citation type="journal article" date="2019" name="Int. J. Syst. Evol. Microbiol.">
        <title>The Global Catalogue of Microorganisms (GCM) 10K type strain sequencing project: providing services to taxonomists for standard genome sequencing and annotation.</title>
        <authorList>
            <consortium name="The Broad Institute Genomics Platform"/>
            <consortium name="The Broad Institute Genome Sequencing Center for Infectious Disease"/>
            <person name="Wu L."/>
            <person name="Ma J."/>
        </authorList>
    </citation>
    <scope>NUCLEOTIDE SEQUENCE [LARGE SCALE GENOMIC DNA]</scope>
    <source>
        <strain evidence="4">NBRC 111756</strain>
    </source>
</reference>
<dbReference type="Gene3D" id="2.60.120.10">
    <property type="entry name" value="Jelly Rolls"/>
    <property type="match status" value="1"/>
</dbReference>
<evidence type="ECO:0000313" key="3">
    <source>
        <dbReference type="EMBL" id="MFC6669169.1"/>
    </source>
</evidence>
<dbReference type="InterPro" id="IPR025979">
    <property type="entry name" value="ChrR-like_cupin_dom"/>
</dbReference>
<sequence length="219" mass="23483">MNIRHHLDDATLMAYAAGSLVPGMALLVACHLERCPQCRERLLQAEAVGGALLEVLEPVALEDSGDALARVLERLDSEMPEPAPVARGAARRDPDMPSALAERLQGSLDGLQWRSLAPGVKQVDLHLGGPGATRLLRIAPGVSVPHHGHRGSELTLVLRGSYNDELGRFRAGDVADLDLEVSHQPLNDTDEDCICLIATDAPLKFSGLMGRLVQPFIGM</sequence>
<accession>A0ABW1ZUU3</accession>
<dbReference type="NCBIfam" id="TIGR02451">
    <property type="entry name" value="anti_sig_ChrR"/>
    <property type="match status" value="1"/>
</dbReference>
<protein>
    <submittedName>
        <fullName evidence="3">ChrR family anti-sigma-E factor</fullName>
    </submittedName>
</protein>
<dbReference type="Pfam" id="PF12973">
    <property type="entry name" value="Cupin_7"/>
    <property type="match status" value="1"/>
</dbReference>
<keyword evidence="4" id="KW-1185">Reference proteome</keyword>
<evidence type="ECO:0000259" key="2">
    <source>
        <dbReference type="Pfam" id="PF12973"/>
    </source>
</evidence>
<dbReference type="Proteomes" id="UP001596422">
    <property type="component" value="Unassembled WGS sequence"/>
</dbReference>
<evidence type="ECO:0000256" key="1">
    <source>
        <dbReference type="SAM" id="Phobius"/>
    </source>
</evidence>
<name>A0ABW1ZUU3_9GAMM</name>
<dbReference type="SUPFAM" id="SSF51182">
    <property type="entry name" value="RmlC-like cupins"/>
    <property type="match status" value="1"/>
</dbReference>
<gene>
    <name evidence="3" type="ORF">ACFQDL_02875</name>
</gene>
<feature type="transmembrane region" description="Helical" evidence="1">
    <location>
        <begin position="12"/>
        <end position="32"/>
    </location>
</feature>
<evidence type="ECO:0000313" key="4">
    <source>
        <dbReference type="Proteomes" id="UP001596422"/>
    </source>
</evidence>
<keyword evidence="1" id="KW-0472">Membrane</keyword>
<dbReference type="EMBL" id="JBHSWE010000001">
    <property type="protein sequence ID" value="MFC6669169.1"/>
    <property type="molecule type" value="Genomic_DNA"/>
</dbReference>
<keyword evidence="1" id="KW-0812">Transmembrane</keyword>
<dbReference type="InterPro" id="IPR012807">
    <property type="entry name" value="Anti-sigma_ChrR"/>
</dbReference>
<dbReference type="InterPro" id="IPR041916">
    <property type="entry name" value="Anti_sigma_zinc_sf"/>
</dbReference>
<comment type="caution">
    <text evidence="3">The sequence shown here is derived from an EMBL/GenBank/DDBJ whole genome shotgun (WGS) entry which is preliminary data.</text>
</comment>
<dbReference type="CDD" id="cd20301">
    <property type="entry name" value="cupin_ChrR"/>
    <property type="match status" value="1"/>
</dbReference>
<dbReference type="PROSITE" id="PS51257">
    <property type="entry name" value="PROKAR_LIPOPROTEIN"/>
    <property type="match status" value="1"/>
</dbReference>
<proteinExistence type="predicted"/>
<dbReference type="Gene3D" id="1.10.10.1320">
    <property type="entry name" value="Anti-sigma factor, zinc-finger domain"/>
    <property type="match status" value="1"/>
</dbReference>
<organism evidence="3 4">
    <name type="scientific">Marinobacterium aestuariivivens</name>
    <dbReference type="NCBI Taxonomy" id="1698799"/>
    <lineage>
        <taxon>Bacteria</taxon>
        <taxon>Pseudomonadati</taxon>
        <taxon>Pseudomonadota</taxon>
        <taxon>Gammaproteobacteria</taxon>
        <taxon>Oceanospirillales</taxon>
        <taxon>Oceanospirillaceae</taxon>
        <taxon>Marinobacterium</taxon>
    </lineage>
</organism>
<dbReference type="InterPro" id="IPR014710">
    <property type="entry name" value="RmlC-like_jellyroll"/>
</dbReference>
<dbReference type="RefSeq" id="WP_379907748.1">
    <property type="nucleotide sequence ID" value="NZ_JBHSWE010000001.1"/>
</dbReference>